<keyword evidence="3" id="KW-0028">Amino-acid biosynthesis</keyword>
<dbReference type="Pfam" id="PF00800">
    <property type="entry name" value="PDT"/>
    <property type="match status" value="1"/>
</dbReference>
<evidence type="ECO:0000256" key="3">
    <source>
        <dbReference type="ARBA" id="ARBA00022605"/>
    </source>
</evidence>
<dbReference type="PROSITE" id="PS51171">
    <property type="entry name" value="PREPHENATE_DEHYDR_3"/>
    <property type="match status" value="1"/>
</dbReference>
<comment type="caution">
    <text evidence="10">The sequence shown here is derived from an EMBL/GenBank/DDBJ whole genome shotgun (WGS) entry which is preliminary data.</text>
</comment>
<evidence type="ECO:0000313" key="10">
    <source>
        <dbReference type="EMBL" id="TVY22038.1"/>
    </source>
</evidence>
<dbReference type="PIRSF" id="PIRSF001500">
    <property type="entry name" value="Chor_mut_pdt_Ppr"/>
    <property type="match status" value="1"/>
</dbReference>
<accession>A0A8T9BPV5</accession>
<feature type="region of interest" description="Disordered" evidence="8">
    <location>
        <begin position="142"/>
        <end position="165"/>
    </location>
</feature>
<keyword evidence="11" id="KW-1185">Reference proteome</keyword>
<dbReference type="SUPFAM" id="SSF55021">
    <property type="entry name" value="ACT-like"/>
    <property type="match status" value="1"/>
</dbReference>
<dbReference type="InterPro" id="IPR008242">
    <property type="entry name" value="Chor_mutase/pphenate_deHydtase"/>
</dbReference>
<proteinExistence type="predicted"/>
<dbReference type="AlphaFoldDB" id="A0A8T9BPV5"/>
<dbReference type="PANTHER" id="PTHR21022">
    <property type="entry name" value="PREPHENATE DEHYDRATASE P PROTEIN"/>
    <property type="match status" value="1"/>
</dbReference>
<evidence type="ECO:0000256" key="8">
    <source>
        <dbReference type="SAM" id="MobiDB-lite"/>
    </source>
</evidence>
<dbReference type="InterPro" id="IPR001086">
    <property type="entry name" value="Preph_deHydtase"/>
</dbReference>
<organism evidence="10 11">
    <name type="scientific">Lachnellula arida</name>
    <dbReference type="NCBI Taxonomy" id="1316785"/>
    <lineage>
        <taxon>Eukaryota</taxon>
        <taxon>Fungi</taxon>
        <taxon>Dikarya</taxon>
        <taxon>Ascomycota</taxon>
        <taxon>Pezizomycotina</taxon>
        <taxon>Leotiomycetes</taxon>
        <taxon>Helotiales</taxon>
        <taxon>Lachnaceae</taxon>
        <taxon>Lachnellula</taxon>
    </lineage>
</organism>
<feature type="compositionally biased region" description="Polar residues" evidence="8">
    <location>
        <begin position="142"/>
        <end position="158"/>
    </location>
</feature>
<dbReference type="OrthoDB" id="983542at2759"/>
<dbReference type="CDD" id="cd13532">
    <property type="entry name" value="PBP2_PDT_like"/>
    <property type="match status" value="1"/>
</dbReference>
<dbReference type="Gene3D" id="3.30.70.260">
    <property type="match status" value="1"/>
</dbReference>
<evidence type="ECO:0000256" key="1">
    <source>
        <dbReference type="ARBA" id="ARBA00004741"/>
    </source>
</evidence>
<reference evidence="10 11" key="1">
    <citation type="submission" date="2018-05" db="EMBL/GenBank/DDBJ databases">
        <title>Whole genome sequencing for identification of molecular markers to develop diagnostic detection tools for the regulated plant pathogen Lachnellula willkommii.</title>
        <authorList>
            <person name="Giroux E."/>
            <person name="Bilodeau G."/>
        </authorList>
    </citation>
    <scope>NUCLEOTIDE SEQUENCE [LARGE SCALE GENOMIC DNA]</scope>
    <source>
        <strain evidence="10 11">CBS 203.66</strain>
    </source>
</reference>
<evidence type="ECO:0000259" key="9">
    <source>
        <dbReference type="PROSITE" id="PS51171"/>
    </source>
</evidence>
<evidence type="ECO:0000256" key="5">
    <source>
        <dbReference type="ARBA" id="ARBA00023222"/>
    </source>
</evidence>
<keyword evidence="6" id="KW-0456">Lyase</keyword>
<evidence type="ECO:0000256" key="7">
    <source>
        <dbReference type="ARBA" id="ARBA00047848"/>
    </source>
</evidence>
<dbReference type="GO" id="GO:0005737">
    <property type="term" value="C:cytoplasm"/>
    <property type="evidence" value="ECO:0007669"/>
    <property type="project" value="TreeGrafter"/>
</dbReference>
<dbReference type="EC" id="4.2.1.51" evidence="2"/>
<evidence type="ECO:0000256" key="4">
    <source>
        <dbReference type="ARBA" id="ARBA00023141"/>
    </source>
</evidence>
<dbReference type="PANTHER" id="PTHR21022:SF19">
    <property type="entry name" value="PREPHENATE DEHYDRATASE-RELATED"/>
    <property type="match status" value="1"/>
</dbReference>
<gene>
    <name evidence="10" type="primary">pha2</name>
    <name evidence="10" type="ORF">LARI1_G000076</name>
</gene>
<keyword evidence="4" id="KW-0057">Aromatic amino acid biosynthesis</keyword>
<dbReference type="FunFam" id="3.40.190.10:FF:000034">
    <property type="entry name" value="Chorismate mutase/prephenate dehydratase"/>
    <property type="match status" value="1"/>
</dbReference>
<evidence type="ECO:0000313" key="11">
    <source>
        <dbReference type="Proteomes" id="UP000469559"/>
    </source>
</evidence>
<keyword evidence="5" id="KW-0584">Phenylalanine biosynthesis</keyword>
<dbReference type="InterPro" id="IPR045865">
    <property type="entry name" value="ACT-like_dom_sf"/>
</dbReference>
<sequence>MASQPELGTKEPETATNTPIVSFLGPVSSYTHQVRTLSSFNVSLAALSCFEAGKYNYDPAASITASVLSDCGNIDVFETVQSGEAAFGVVPFENSTNGAVVFTLELLADRHNTYPDINVCEEAYLDVSHYLLGHKAPRNAVTDSPDVSGTCTPTTSIPSPLKPRTKPLSSLKHIERIYTHPQAWGQCETFLGTYLKGIERIDVSSTSRAAEMVKEDTSGTSAAIASSLAAEIHGLDILARGIEDREDNKTRFFILRKGVDEKANASTVKTKSLISFTVDHRSPGALAQVLDCFRTYTLNLTSINSRPTNVVPFQYIFFVEFEGSKLNDPDRRVEGALVSVAKLVQSWRWLGSWDDKLSR</sequence>
<name>A0A8T9BPV5_9HELO</name>
<comment type="catalytic activity">
    <reaction evidence="7">
        <text>prephenate + H(+) = 3-phenylpyruvate + CO2 + H2O</text>
        <dbReference type="Rhea" id="RHEA:21648"/>
        <dbReference type="ChEBI" id="CHEBI:15377"/>
        <dbReference type="ChEBI" id="CHEBI:15378"/>
        <dbReference type="ChEBI" id="CHEBI:16526"/>
        <dbReference type="ChEBI" id="CHEBI:18005"/>
        <dbReference type="ChEBI" id="CHEBI:29934"/>
        <dbReference type="EC" id="4.2.1.51"/>
    </reaction>
</comment>
<dbReference type="Proteomes" id="UP000469559">
    <property type="component" value="Unassembled WGS sequence"/>
</dbReference>
<dbReference type="GO" id="GO:0004664">
    <property type="term" value="F:prephenate dehydratase activity"/>
    <property type="evidence" value="ECO:0007669"/>
    <property type="project" value="UniProtKB-EC"/>
</dbReference>
<dbReference type="SUPFAM" id="SSF53850">
    <property type="entry name" value="Periplasmic binding protein-like II"/>
    <property type="match status" value="1"/>
</dbReference>
<comment type="pathway">
    <text evidence="1">Amino-acid biosynthesis; L-phenylalanine biosynthesis; phenylpyruvate from prephenate: step 1/1.</text>
</comment>
<evidence type="ECO:0000256" key="6">
    <source>
        <dbReference type="ARBA" id="ARBA00023239"/>
    </source>
</evidence>
<dbReference type="CDD" id="cd04905">
    <property type="entry name" value="ACT_CM-PDT"/>
    <property type="match status" value="1"/>
</dbReference>
<evidence type="ECO:0000256" key="2">
    <source>
        <dbReference type="ARBA" id="ARBA00013147"/>
    </source>
</evidence>
<dbReference type="GO" id="GO:0009094">
    <property type="term" value="P:L-phenylalanine biosynthetic process"/>
    <property type="evidence" value="ECO:0007669"/>
    <property type="project" value="UniProtKB-KW"/>
</dbReference>
<dbReference type="Gene3D" id="3.40.190.10">
    <property type="entry name" value="Periplasmic binding protein-like II"/>
    <property type="match status" value="2"/>
</dbReference>
<dbReference type="EMBL" id="QGMF01000001">
    <property type="protein sequence ID" value="TVY22038.1"/>
    <property type="molecule type" value="Genomic_DNA"/>
</dbReference>
<protein>
    <recommendedName>
        <fullName evidence="2">prephenate dehydratase</fullName>
        <ecNumber evidence="2">4.2.1.51</ecNumber>
    </recommendedName>
</protein>
<feature type="domain" description="Prephenate dehydratase" evidence="9">
    <location>
        <begin position="20"/>
        <end position="257"/>
    </location>
</feature>